<dbReference type="SFLD" id="SFLDG01082">
    <property type="entry name" value="B12-binding_domain_containing"/>
    <property type="match status" value="1"/>
</dbReference>
<dbReference type="InterPro" id="IPR007197">
    <property type="entry name" value="rSAM"/>
</dbReference>
<name>A0ABX4TBL6_9HYPH</name>
<dbReference type="InterPro" id="IPR058240">
    <property type="entry name" value="rSAM_sf"/>
</dbReference>
<keyword evidence="4" id="KW-0408">Iron</keyword>
<dbReference type="SFLD" id="SFLDG01123">
    <property type="entry name" value="methyltransferase_(Class_B)"/>
    <property type="match status" value="1"/>
</dbReference>
<evidence type="ECO:0000256" key="5">
    <source>
        <dbReference type="ARBA" id="ARBA00023014"/>
    </source>
</evidence>
<accession>A0ABX4TBL6</accession>
<evidence type="ECO:0000259" key="6">
    <source>
        <dbReference type="PROSITE" id="PS51332"/>
    </source>
</evidence>
<dbReference type="InterPro" id="IPR006638">
    <property type="entry name" value="Elp3/MiaA/NifB-like_rSAM"/>
</dbReference>
<dbReference type="SUPFAM" id="SSF102114">
    <property type="entry name" value="Radical SAM enzymes"/>
    <property type="match status" value="1"/>
</dbReference>
<comment type="caution">
    <text evidence="7">The sequence shown here is derived from an EMBL/GenBank/DDBJ whole genome shotgun (WGS) entry which is preliminary data.</text>
</comment>
<comment type="cofactor">
    <cofactor evidence="1">
        <name>[4Fe-4S] cluster</name>
        <dbReference type="ChEBI" id="CHEBI:49883"/>
    </cofactor>
</comment>
<dbReference type="Proteomes" id="UP001190825">
    <property type="component" value="Unassembled WGS sequence"/>
</dbReference>
<keyword evidence="5" id="KW-0411">Iron-sulfur</keyword>
<dbReference type="InterPro" id="IPR023404">
    <property type="entry name" value="rSAM_horseshoe"/>
</dbReference>
<evidence type="ECO:0000313" key="7">
    <source>
        <dbReference type="EMBL" id="PLT91077.1"/>
    </source>
</evidence>
<dbReference type="PANTHER" id="PTHR43409:SF16">
    <property type="entry name" value="SLR0320 PROTEIN"/>
    <property type="match status" value="1"/>
</dbReference>
<dbReference type="InterPro" id="IPR034466">
    <property type="entry name" value="Methyltransferase_Class_B"/>
</dbReference>
<dbReference type="Gene3D" id="3.80.30.20">
    <property type="entry name" value="tm_1862 like domain"/>
    <property type="match status" value="1"/>
</dbReference>
<organism evidence="7 8">
    <name type="scientific">Sinorhizobium medicae</name>
    <dbReference type="NCBI Taxonomy" id="110321"/>
    <lineage>
        <taxon>Bacteria</taxon>
        <taxon>Pseudomonadati</taxon>
        <taxon>Pseudomonadota</taxon>
        <taxon>Alphaproteobacteria</taxon>
        <taxon>Hyphomicrobiales</taxon>
        <taxon>Rhizobiaceae</taxon>
        <taxon>Sinorhizobium/Ensifer group</taxon>
        <taxon>Sinorhizobium</taxon>
    </lineage>
</organism>
<keyword evidence="3" id="KW-0479">Metal-binding</keyword>
<sequence>MNAVDVGDKRLAVLVHLNGMERVIPLAGGYLKAYAFAEPELEARWDIQLYSVFVEAISASRLITDIYEAQPDLVGFSVYVWNAGLVRRVLPALRLLLPQATFILGGTEVLNRSADFIDPGWENVLVCNGEGEKTFRDLLGVLLGEPLGFDQIGGVSYFQGGELKTTKPYARIKSLDEVPSPYLKGYFDKRDYSVALLETNRGCPYQCEFCFWGGATGQKITRTSYDRLHAEIELLGQNKARAVYICDANFGIFEEDVELARKFVRTKNECGFPHHVRYSSAKNNPERALEVAKTLAHGGVLSVQPLSLQSLNEHALKLAGRDAIRHESYYRLQARTNDLGIASFIELIWPLPGETLATFKKGLQDLSRMDARAFSVYPLIWLNNVGYNGKEEEYGVVTIGTGDQNSSAKTVIQTREVSFADWVEGLLYTNAVQILHGCRALYHTCTMAEGLGVATREGIFARFQSWMDQSSGTELSRLWHLGRQKIDEIYSTLSWPGHLIEQVLHFRSEFDEFLLRFTAENPDLFGGTHAQTIAAAVEFDMLARPYVYRNTSIGSTNHLRHIRVLEALPRGWVIECPYDIPREAALLREGKRTAPVMERTVITIDHDTGQLFRMARRTQKEYWDECRLFVLEMGNHYPTWQHPPQPDLSKIASIGKTVSESVQ</sequence>
<evidence type="ECO:0000256" key="3">
    <source>
        <dbReference type="ARBA" id="ARBA00022723"/>
    </source>
</evidence>
<keyword evidence="2" id="KW-0949">S-adenosyl-L-methionine</keyword>
<dbReference type="SMART" id="SM00729">
    <property type="entry name" value="Elp3"/>
    <property type="match status" value="1"/>
</dbReference>
<dbReference type="PANTHER" id="PTHR43409">
    <property type="entry name" value="ANAEROBIC MAGNESIUM-PROTOPORPHYRIN IX MONOMETHYL ESTER CYCLASE-RELATED"/>
    <property type="match status" value="1"/>
</dbReference>
<dbReference type="InterPro" id="IPR006158">
    <property type="entry name" value="Cobalamin-bd"/>
</dbReference>
<dbReference type="PROSITE" id="PS51332">
    <property type="entry name" value="B12_BINDING"/>
    <property type="match status" value="1"/>
</dbReference>
<feature type="domain" description="B12-binding" evidence="6">
    <location>
        <begin position="10"/>
        <end position="149"/>
    </location>
</feature>
<protein>
    <recommendedName>
        <fullName evidence="6">B12-binding domain-containing protein</fullName>
    </recommendedName>
</protein>
<gene>
    <name evidence="7" type="ORF">BMJ33_35835</name>
</gene>
<evidence type="ECO:0000256" key="2">
    <source>
        <dbReference type="ARBA" id="ARBA00022691"/>
    </source>
</evidence>
<dbReference type="InterPro" id="IPR051198">
    <property type="entry name" value="BchE-like"/>
</dbReference>
<dbReference type="Pfam" id="PF02310">
    <property type="entry name" value="B12-binding"/>
    <property type="match status" value="1"/>
</dbReference>
<dbReference type="Pfam" id="PF04055">
    <property type="entry name" value="Radical_SAM"/>
    <property type="match status" value="1"/>
</dbReference>
<dbReference type="EMBL" id="NBUC01000191">
    <property type="protein sequence ID" value="PLT91077.1"/>
    <property type="molecule type" value="Genomic_DNA"/>
</dbReference>
<proteinExistence type="predicted"/>
<evidence type="ECO:0000256" key="1">
    <source>
        <dbReference type="ARBA" id="ARBA00001966"/>
    </source>
</evidence>
<evidence type="ECO:0000256" key="4">
    <source>
        <dbReference type="ARBA" id="ARBA00023004"/>
    </source>
</evidence>
<keyword evidence="8" id="KW-1185">Reference proteome</keyword>
<reference evidence="7 8" key="1">
    <citation type="journal article" date="2018" name="FEMS Microbiol. Ecol.">
        <title>Co-invading symbiotic mutualists of Medicago polymorpha retain high ancestral diversity and contain diverse accessory genomes.</title>
        <authorList>
            <person name="Porter S.S."/>
            <person name="Faber-Hammond J.J."/>
            <person name="Friesen M.L."/>
        </authorList>
    </citation>
    <scope>NUCLEOTIDE SEQUENCE [LARGE SCALE GENOMIC DNA]</scope>
    <source>
        <strain evidence="7 8">Str16</strain>
    </source>
</reference>
<dbReference type="SFLD" id="SFLDS00029">
    <property type="entry name" value="Radical_SAM"/>
    <property type="match status" value="1"/>
</dbReference>
<dbReference type="Gene3D" id="3.40.50.280">
    <property type="entry name" value="Cobalamin-binding domain"/>
    <property type="match status" value="1"/>
</dbReference>
<evidence type="ECO:0000313" key="8">
    <source>
        <dbReference type="Proteomes" id="UP001190825"/>
    </source>
</evidence>